<evidence type="ECO:0000313" key="3">
    <source>
        <dbReference type="EMBL" id="KST69761.1"/>
    </source>
</evidence>
<dbReference type="SUPFAM" id="SSF50475">
    <property type="entry name" value="FMN-binding split barrel"/>
    <property type="match status" value="1"/>
</dbReference>
<reference evidence="3 4" key="1">
    <citation type="journal article" date="2015" name="Genome Announc.">
        <title>Draft Genome of the Euendolithic (true boring) Cyanobacterium Mastigocoleus testarum strain BC008.</title>
        <authorList>
            <person name="Guida B.S."/>
            <person name="Garcia-Pichel F."/>
        </authorList>
    </citation>
    <scope>NUCLEOTIDE SEQUENCE [LARGE SCALE GENOMIC DNA]</scope>
    <source>
        <strain evidence="3 4">BC008</strain>
    </source>
</reference>
<dbReference type="EMBL" id="LMTZ01000086">
    <property type="protein sequence ID" value="KST67603.1"/>
    <property type="molecule type" value="Genomic_DNA"/>
</dbReference>
<comment type="caution">
    <text evidence="3">The sequence shown here is derived from an EMBL/GenBank/DDBJ whole genome shotgun (WGS) entry which is preliminary data.</text>
</comment>
<dbReference type="PANTHER" id="PTHR28243:SF1">
    <property type="entry name" value="PYRIDOXAMINE 5'-PHOSPHATE OXIDASE ALR4036 FAMILY FMN-BINDING DOMAIN-CONTAINING PROTEIN"/>
    <property type="match status" value="1"/>
</dbReference>
<dbReference type="Proteomes" id="UP000053372">
    <property type="component" value="Unassembled WGS sequence"/>
</dbReference>
<gene>
    <name evidence="2" type="ORF">BC008_30880</name>
    <name evidence="3" type="ORF">BC008_35970</name>
</gene>
<evidence type="ECO:0000259" key="1">
    <source>
        <dbReference type="Pfam" id="PF12766"/>
    </source>
</evidence>
<dbReference type="Pfam" id="PF12766">
    <property type="entry name" value="Pyridox_oxase_2"/>
    <property type="match status" value="1"/>
</dbReference>
<organism evidence="3 4">
    <name type="scientific">Mastigocoleus testarum BC008</name>
    <dbReference type="NCBI Taxonomy" id="371196"/>
    <lineage>
        <taxon>Bacteria</taxon>
        <taxon>Bacillati</taxon>
        <taxon>Cyanobacteriota</taxon>
        <taxon>Cyanophyceae</taxon>
        <taxon>Nostocales</taxon>
        <taxon>Hapalosiphonaceae</taxon>
        <taxon>Mastigocoleus</taxon>
    </lineage>
</organism>
<accession>A0A0V7ZZL3</accession>
<dbReference type="GO" id="GO:0010181">
    <property type="term" value="F:FMN binding"/>
    <property type="evidence" value="ECO:0007669"/>
    <property type="project" value="InterPro"/>
</dbReference>
<name>A0A0V7ZZL3_9CYAN</name>
<keyword evidence="4" id="KW-1185">Reference proteome</keyword>
<feature type="domain" description="Pyridoxamine 5'-phosphate oxidase Alr4036 family FMN-binding" evidence="1">
    <location>
        <begin position="4"/>
        <end position="96"/>
    </location>
</feature>
<dbReference type="PANTHER" id="PTHR28243">
    <property type="entry name" value="AGL049CP"/>
    <property type="match status" value="1"/>
</dbReference>
<proteinExistence type="predicted"/>
<dbReference type="InterPro" id="IPR024015">
    <property type="entry name" value="Pyridox_Oxase_FMN-dep_Alr4036"/>
</dbReference>
<evidence type="ECO:0000313" key="4">
    <source>
        <dbReference type="Proteomes" id="UP000053372"/>
    </source>
</evidence>
<dbReference type="RefSeq" id="WP_027842514.1">
    <property type="nucleotide sequence ID" value="NZ_LMTZ01000013.1"/>
</dbReference>
<dbReference type="AlphaFoldDB" id="A0A0V7ZZL3"/>
<evidence type="ECO:0000313" key="2">
    <source>
        <dbReference type="EMBL" id="KST67603.1"/>
    </source>
</evidence>
<protein>
    <submittedName>
        <fullName evidence="3">Pyridoxamine 5'-phosphate oxidase</fullName>
    </submittedName>
</protein>
<dbReference type="Gene3D" id="2.30.110.10">
    <property type="entry name" value="Electron Transport, Fmn-binding Protein, Chain A"/>
    <property type="match status" value="1"/>
</dbReference>
<dbReference type="EMBL" id="LMTZ01000013">
    <property type="protein sequence ID" value="KST69761.1"/>
    <property type="molecule type" value="Genomic_DNA"/>
</dbReference>
<dbReference type="InterPro" id="IPR012349">
    <property type="entry name" value="Split_barrel_FMN-bd"/>
</dbReference>
<dbReference type="OrthoDB" id="5736591at2"/>
<sequence length="194" mass="22541">MSLAPWRSYLARALQKNRSQPHSRYFQLATVQGDGYPANRTVVFRGFVEDGNQLKIITDVRSEKIIQIHHQARGEICWYFTVTREQFRLAGELTLVDYNHPDPQLQAARYSTWEQISDNARSQFTWANPGEPKSMNTKYFPISDIDRNKPSDNFCLLLLDPVRVDHLQLRGDPQNRCLYILDNSGIWNTTEVNP</sequence>
<dbReference type="NCBIfam" id="TIGR04026">
    <property type="entry name" value="PPOX_FMN_cyano"/>
    <property type="match status" value="1"/>
</dbReference>
<dbReference type="InterPro" id="IPR024624">
    <property type="entry name" value="Pyridox_Oxase_Alr4036_FMN-bd"/>
</dbReference>